<organism evidence="2 3">
    <name type="scientific">Lolium multiflorum</name>
    <name type="common">Italian ryegrass</name>
    <name type="synonym">Lolium perenne subsp. multiflorum</name>
    <dbReference type="NCBI Taxonomy" id="4521"/>
    <lineage>
        <taxon>Eukaryota</taxon>
        <taxon>Viridiplantae</taxon>
        <taxon>Streptophyta</taxon>
        <taxon>Embryophyta</taxon>
        <taxon>Tracheophyta</taxon>
        <taxon>Spermatophyta</taxon>
        <taxon>Magnoliopsida</taxon>
        <taxon>Liliopsida</taxon>
        <taxon>Poales</taxon>
        <taxon>Poaceae</taxon>
        <taxon>BOP clade</taxon>
        <taxon>Pooideae</taxon>
        <taxon>Poodae</taxon>
        <taxon>Poeae</taxon>
        <taxon>Poeae Chloroplast Group 2 (Poeae type)</taxon>
        <taxon>Loliodinae</taxon>
        <taxon>Loliinae</taxon>
        <taxon>Lolium</taxon>
    </lineage>
</organism>
<accession>A0AAD8W507</accession>
<evidence type="ECO:0000313" key="3">
    <source>
        <dbReference type="Proteomes" id="UP001231189"/>
    </source>
</evidence>
<feature type="region of interest" description="Disordered" evidence="1">
    <location>
        <begin position="1"/>
        <end position="215"/>
    </location>
</feature>
<proteinExistence type="predicted"/>
<feature type="compositionally biased region" description="Low complexity" evidence="1">
    <location>
        <begin position="1"/>
        <end position="12"/>
    </location>
</feature>
<name>A0AAD8W507_LOLMU</name>
<feature type="compositionally biased region" description="Basic and acidic residues" evidence="1">
    <location>
        <begin position="43"/>
        <end position="60"/>
    </location>
</feature>
<feature type="compositionally biased region" description="Basic and acidic residues" evidence="1">
    <location>
        <begin position="95"/>
        <end position="107"/>
    </location>
</feature>
<dbReference type="Proteomes" id="UP001231189">
    <property type="component" value="Unassembled WGS sequence"/>
</dbReference>
<protein>
    <submittedName>
        <fullName evidence="2">Uncharacterized protein</fullName>
    </submittedName>
</protein>
<evidence type="ECO:0000313" key="2">
    <source>
        <dbReference type="EMBL" id="KAK1643398.1"/>
    </source>
</evidence>
<reference evidence="2" key="1">
    <citation type="submission" date="2023-07" db="EMBL/GenBank/DDBJ databases">
        <title>A chromosome-level genome assembly of Lolium multiflorum.</title>
        <authorList>
            <person name="Chen Y."/>
            <person name="Copetti D."/>
            <person name="Kolliker R."/>
            <person name="Studer B."/>
        </authorList>
    </citation>
    <scope>NUCLEOTIDE SEQUENCE</scope>
    <source>
        <strain evidence="2">02402/16</strain>
        <tissue evidence="2">Leaf</tissue>
    </source>
</reference>
<dbReference type="AlphaFoldDB" id="A0AAD8W507"/>
<keyword evidence="3" id="KW-1185">Reference proteome</keyword>
<gene>
    <name evidence="2" type="ORF">QYE76_061203</name>
</gene>
<dbReference type="EMBL" id="JAUUTY010000004">
    <property type="protein sequence ID" value="KAK1643398.1"/>
    <property type="molecule type" value="Genomic_DNA"/>
</dbReference>
<evidence type="ECO:0000256" key="1">
    <source>
        <dbReference type="SAM" id="MobiDB-lite"/>
    </source>
</evidence>
<sequence>MAEAAAEGGTRPRAARGRGGGCGRRGGARPRGGPRAANINAAIEERLADLTRVTKEHETTAGRPPPFGDLSAEKNEAARYASSPSPHPDALARAARPEDADSAERGRQAHAPARRQGGGQAPPRPGGAHRVDASPAGGGAMREADDSAAGGGARRARCADGKEEDEGLRRAAAAPRRPARGGWNPHAYGPPASSEIHGPDGERRGVAATPGPVRI</sequence>
<comment type="caution">
    <text evidence="2">The sequence shown here is derived from an EMBL/GenBank/DDBJ whole genome shotgun (WGS) entry which is preliminary data.</text>
</comment>